<name>A0A191ZU29_9RALS</name>
<dbReference type="RefSeq" id="WP_064802035.1">
    <property type="nucleotide sequence ID" value="NZ_CP016022.1"/>
</dbReference>
<evidence type="ECO:0000313" key="2">
    <source>
        <dbReference type="Proteomes" id="UP000078572"/>
    </source>
</evidence>
<keyword evidence="2" id="KW-1185">Reference proteome</keyword>
<organism evidence="1 2">
    <name type="scientific">Ralstonia insidiosa</name>
    <dbReference type="NCBI Taxonomy" id="190721"/>
    <lineage>
        <taxon>Bacteria</taxon>
        <taxon>Pseudomonadati</taxon>
        <taxon>Pseudomonadota</taxon>
        <taxon>Betaproteobacteria</taxon>
        <taxon>Burkholderiales</taxon>
        <taxon>Burkholderiaceae</taxon>
        <taxon>Ralstonia</taxon>
    </lineage>
</organism>
<dbReference type="InterPro" id="IPR009081">
    <property type="entry name" value="PP-bd_ACP"/>
</dbReference>
<protein>
    <submittedName>
        <fullName evidence="1">Acyl carrier protein</fullName>
    </submittedName>
</protein>
<sequence length="73" mass="7679">MEKLYAELAEILEIDPSAVGPQLSLHDHGWDSLAVVSTIAIVDELFDVTLDGAALGKCATVADIEALITRATA</sequence>
<dbReference type="GeneID" id="61525077"/>
<proteinExistence type="predicted"/>
<dbReference type="OrthoDB" id="8758933at2"/>
<accession>A0A191ZU29</accession>
<gene>
    <name evidence="1" type="ORF">A9Y76_03515</name>
</gene>
<dbReference type="Proteomes" id="UP000078572">
    <property type="component" value="Chromosome 1"/>
</dbReference>
<dbReference type="SUPFAM" id="SSF47336">
    <property type="entry name" value="ACP-like"/>
    <property type="match status" value="1"/>
</dbReference>
<dbReference type="Pfam" id="PF00550">
    <property type="entry name" value="PP-binding"/>
    <property type="match status" value="1"/>
</dbReference>
<dbReference type="AlphaFoldDB" id="A0A191ZU29"/>
<reference evidence="2" key="1">
    <citation type="submission" date="2016-06" db="EMBL/GenBank/DDBJ databases">
        <authorList>
            <person name="Xu Y."/>
            <person name="Nagy A."/>
            <person name="Yan X."/>
            <person name="Kim S.W."/>
            <person name="Haley B."/>
            <person name="Liu N.T."/>
            <person name="Nou X."/>
        </authorList>
    </citation>
    <scope>NUCLEOTIDE SEQUENCE [LARGE SCALE GENOMIC DNA]</scope>
    <source>
        <strain evidence="2">ATCC 49129</strain>
    </source>
</reference>
<dbReference type="PROSITE" id="PS50075">
    <property type="entry name" value="CARRIER"/>
    <property type="match status" value="1"/>
</dbReference>
<dbReference type="InterPro" id="IPR036736">
    <property type="entry name" value="ACP-like_sf"/>
</dbReference>
<dbReference type="EMBL" id="CP016022">
    <property type="protein sequence ID" value="ANJ71601.1"/>
    <property type="molecule type" value="Genomic_DNA"/>
</dbReference>
<evidence type="ECO:0000313" key="1">
    <source>
        <dbReference type="EMBL" id="ANJ71601.1"/>
    </source>
</evidence>
<dbReference type="Gene3D" id="1.10.1200.10">
    <property type="entry name" value="ACP-like"/>
    <property type="match status" value="1"/>
</dbReference>